<name>A0A369CCS2_9GAMM</name>
<accession>A0A369CCS2</accession>
<gene>
    <name evidence="1" type="ORF">DFQ59_102147</name>
</gene>
<organism evidence="1 2">
    <name type="scientific">Thioalbus denitrificans</name>
    <dbReference type="NCBI Taxonomy" id="547122"/>
    <lineage>
        <taxon>Bacteria</taxon>
        <taxon>Pseudomonadati</taxon>
        <taxon>Pseudomonadota</taxon>
        <taxon>Gammaproteobacteria</taxon>
        <taxon>Chromatiales</taxon>
        <taxon>Ectothiorhodospiraceae</taxon>
        <taxon>Thioalbus</taxon>
    </lineage>
</organism>
<keyword evidence="2" id="KW-1185">Reference proteome</keyword>
<reference evidence="1 2" key="1">
    <citation type="submission" date="2018-07" db="EMBL/GenBank/DDBJ databases">
        <title>Genomic Encyclopedia of Type Strains, Phase IV (KMG-IV): sequencing the most valuable type-strain genomes for metagenomic binning, comparative biology and taxonomic classification.</title>
        <authorList>
            <person name="Goeker M."/>
        </authorList>
    </citation>
    <scope>NUCLEOTIDE SEQUENCE [LARGE SCALE GENOMIC DNA]</scope>
    <source>
        <strain evidence="1 2">DSM 26407</strain>
    </source>
</reference>
<dbReference type="AlphaFoldDB" id="A0A369CCS2"/>
<dbReference type="Proteomes" id="UP000252707">
    <property type="component" value="Unassembled WGS sequence"/>
</dbReference>
<dbReference type="RefSeq" id="WP_114278644.1">
    <property type="nucleotide sequence ID" value="NZ_QPJY01000002.1"/>
</dbReference>
<sequence length="60" mass="7409">MEPYRYLEQVSREFDRIRTRQQAETVLDELEFLYDALDPEFQDLCTDLIERLTRRLRELA</sequence>
<protein>
    <submittedName>
        <fullName evidence="1">Uncharacterized protein</fullName>
    </submittedName>
</protein>
<dbReference type="EMBL" id="QPJY01000002">
    <property type="protein sequence ID" value="RCX31800.1"/>
    <property type="molecule type" value="Genomic_DNA"/>
</dbReference>
<comment type="caution">
    <text evidence="1">The sequence shown here is derived from an EMBL/GenBank/DDBJ whole genome shotgun (WGS) entry which is preliminary data.</text>
</comment>
<evidence type="ECO:0000313" key="1">
    <source>
        <dbReference type="EMBL" id="RCX31800.1"/>
    </source>
</evidence>
<proteinExistence type="predicted"/>
<evidence type="ECO:0000313" key="2">
    <source>
        <dbReference type="Proteomes" id="UP000252707"/>
    </source>
</evidence>